<protein>
    <submittedName>
        <fullName evidence="3">Uncharacterized protein</fullName>
    </submittedName>
</protein>
<dbReference type="Pfam" id="PF11833">
    <property type="entry name" value="CPP1-like"/>
    <property type="match status" value="1"/>
</dbReference>
<feature type="chain" id="PRO_5031043170" evidence="2">
    <location>
        <begin position="18"/>
        <end position="308"/>
    </location>
</feature>
<organism evidence="3">
    <name type="scientific">Pseudo-nitzschia australis</name>
    <dbReference type="NCBI Taxonomy" id="44445"/>
    <lineage>
        <taxon>Eukaryota</taxon>
        <taxon>Sar</taxon>
        <taxon>Stramenopiles</taxon>
        <taxon>Ochrophyta</taxon>
        <taxon>Bacillariophyta</taxon>
        <taxon>Bacillariophyceae</taxon>
        <taxon>Bacillariophycidae</taxon>
        <taxon>Bacillariales</taxon>
        <taxon>Bacillariaceae</taxon>
        <taxon>Pseudo-nitzschia</taxon>
    </lineage>
</organism>
<accession>A0A7S4AFN0</accession>
<gene>
    <name evidence="3" type="ORF">PAUS00366_LOCUS6847</name>
</gene>
<evidence type="ECO:0000313" key="3">
    <source>
        <dbReference type="EMBL" id="CAE0714095.1"/>
    </source>
</evidence>
<keyword evidence="1" id="KW-0812">Transmembrane</keyword>
<proteinExistence type="predicted"/>
<reference evidence="3" key="1">
    <citation type="submission" date="2021-01" db="EMBL/GenBank/DDBJ databases">
        <authorList>
            <person name="Corre E."/>
            <person name="Pelletier E."/>
            <person name="Niang G."/>
            <person name="Scheremetjew M."/>
            <person name="Finn R."/>
            <person name="Kale V."/>
            <person name="Holt S."/>
            <person name="Cochrane G."/>
            <person name="Meng A."/>
            <person name="Brown T."/>
            <person name="Cohen L."/>
        </authorList>
    </citation>
    <scope>NUCLEOTIDE SEQUENCE</scope>
    <source>
        <strain evidence="3">10249 10 AB</strain>
    </source>
</reference>
<sequence length="308" mass="34342">MHRILASTLLLAATVSAFAPSAQHQQRQTPQHAVSKMPLQATKLAALPTIPNPFQSLPWNVEKAQKSQERKIKLERSKLHRELGIAQDATYEEIMEVVTEMIEDTSDRKRKIQIEVMKDKILQARLNERLAGLVSDIVSDDAKAQDDESNLEEEAIAELKDKKQPKEWNAPAWTQGLIVKPDQAHIKSQVQIWGIMSLMGLALPPFIQYANRFSWMVCVAQLSFRGMAKQEGGGGGFGVMRMGNGPGEKKHLKVAWLLGISITIVGAVVTYGLMPQWAKGHRLTPTLAFAMRNFIYGVACSYLQPYKG</sequence>
<keyword evidence="1" id="KW-0472">Membrane</keyword>
<keyword evidence="2" id="KW-0732">Signal</keyword>
<dbReference type="AlphaFoldDB" id="A0A7S4AFN0"/>
<dbReference type="EMBL" id="HBIX01008888">
    <property type="protein sequence ID" value="CAE0714095.1"/>
    <property type="molecule type" value="Transcribed_RNA"/>
</dbReference>
<keyword evidence="1" id="KW-1133">Transmembrane helix</keyword>
<evidence type="ECO:0000256" key="1">
    <source>
        <dbReference type="SAM" id="Phobius"/>
    </source>
</evidence>
<dbReference type="InterPro" id="IPR021788">
    <property type="entry name" value="CPP1-like"/>
</dbReference>
<feature type="signal peptide" evidence="2">
    <location>
        <begin position="1"/>
        <end position="17"/>
    </location>
</feature>
<name>A0A7S4AFN0_9STRA</name>
<feature type="transmembrane region" description="Helical" evidence="1">
    <location>
        <begin position="254"/>
        <end position="274"/>
    </location>
</feature>
<evidence type="ECO:0000256" key="2">
    <source>
        <dbReference type="SAM" id="SignalP"/>
    </source>
</evidence>